<dbReference type="InterPro" id="IPR050723">
    <property type="entry name" value="CFA/CMAS"/>
</dbReference>
<dbReference type="AlphaFoldDB" id="A0A2G8RT76"/>
<dbReference type="InterPro" id="IPR040976">
    <property type="entry name" value="Pkinase_fungal"/>
</dbReference>
<name>A0A2G8RT76_9APHY</name>
<accession>A0A2G8RT76</accession>
<dbReference type="SUPFAM" id="SSF53335">
    <property type="entry name" value="S-adenosyl-L-methionine-dependent methyltransferases"/>
    <property type="match status" value="1"/>
</dbReference>
<reference evidence="2 3" key="1">
    <citation type="journal article" date="2015" name="Sci. Rep.">
        <title>Chromosome-level genome map provides insights into diverse defense mechanisms in the medicinal fungus Ganoderma sinense.</title>
        <authorList>
            <person name="Zhu Y."/>
            <person name="Xu J."/>
            <person name="Sun C."/>
            <person name="Zhou S."/>
            <person name="Xu H."/>
            <person name="Nelson D.R."/>
            <person name="Qian J."/>
            <person name="Song J."/>
            <person name="Luo H."/>
            <person name="Xiang L."/>
            <person name="Li Y."/>
            <person name="Xu Z."/>
            <person name="Ji A."/>
            <person name="Wang L."/>
            <person name="Lu S."/>
            <person name="Hayward A."/>
            <person name="Sun W."/>
            <person name="Li X."/>
            <person name="Schwartz D.C."/>
            <person name="Wang Y."/>
            <person name="Chen S."/>
        </authorList>
    </citation>
    <scope>NUCLEOTIDE SEQUENCE [LARGE SCALE GENOMIC DNA]</scope>
    <source>
        <strain evidence="2 3">ZZ0214-1</strain>
    </source>
</reference>
<evidence type="ECO:0000313" key="3">
    <source>
        <dbReference type="Proteomes" id="UP000230002"/>
    </source>
</evidence>
<comment type="caution">
    <text evidence="2">The sequence shown here is derived from an EMBL/GenBank/DDBJ whole genome shotgun (WGS) entry which is preliminary data.</text>
</comment>
<dbReference type="OrthoDB" id="8300214at2759"/>
<protein>
    <recommendedName>
        <fullName evidence="1">Fungal-type protein kinase domain-containing protein</fullName>
    </recommendedName>
</protein>
<evidence type="ECO:0000313" key="2">
    <source>
        <dbReference type="EMBL" id="PIL24558.1"/>
    </source>
</evidence>
<dbReference type="Gene3D" id="3.40.50.150">
    <property type="entry name" value="Vaccinia Virus protein VP39"/>
    <property type="match status" value="1"/>
</dbReference>
<dbReference type="InterPro" id="IPR029063">
    <property type="entry name" value="SAM-dependent_MTases_sf"/>
</dbReference>
<dbReference type="PANTHER" id="PTHR43667:SF2">
    <property type="entry name" value="FATTY ACID C-METHYL TRANSFERASE"/>
    <property type="match status" value="1"/>
</dbReference>
<keyword evidence="3" id="KW-1185">Reference proteome</keyword>
<dbReference type="Proteomes" id="UP000230002">
    <property type="component" value="Unassembled WGS sequence"/>
</dbReference>
<gene>
    <name evidence="2" type="ORF">GSI_12442</name>
</gene>
<dbReference type="Pfam" id="PF02353">
    <property type="entry name" value="CMAS"/>
    <property type="match status" value="1"/>
</dbReference>
<dbReference type="CDD" id="cd02440">
    <property type="entry name" value="AdoMet_MTases"/>
    <property type="match status" value="1"/>
</dbReference>
<dbReference type="Pfam" id="PF17667">
    <property type="entry name" value="Pkinase_fungal"/>
    <property type="match status" value="1"/>
</dbReference>
<proteinExistence type="predicted"/>
<sequence length="473" mass="53243">MGGEFEVSSLKNLLNLWLDNRLTMSGLDSTFSAAFTHYSALAINVLGRQNLSNARWNVEVAYNTSNAFYQCFLSKEMMYSCAIWGEEEHGVRGDLTVGPTAGDLEAAQCRKIHNILTKARVHAGDRLLEIGLSWGAMAIEVLLPQAALLGCTVDTVTLSREQMEMVVQRSLEAGVSDRVRVHLCDYHDMPASFEHAFDAVVTTEMIEAVGPRYMHQFFQCMDRALKPDKATMVITATSQPEFRYTDYQYMPNHGITGHSRGDHGNPEDNCNDVGIYPTTEMARCITHFIKRGVTWSRRKQEVEESSFGRRSWYWMAVLGQVKSETNRTCAFNMVPDALLPPDAAEAAEPYITGDEQGEEGLGQLAEYMHNLLTHQHRCFAYGFYVQGKYARLLYFDRTGALLSEAFDWSEPTSLLHDFVWKVAHMTPEQLGYDPSAQVASESDLDLLRSKMACSELETLPAEVQQYVLRRSGT</sequence>
<organism evidence="2 3">
    <name type="scientific">Ganoderma sinense ZZ0214-1</name>
    <dbReference type="NCBI Taxonomy" id="1077348"/>
    <lineage>
        <taxon>Eukaryota</taxon>
        <taxon>Fungi</taxon>
        <taxon>Dikarya</taxon>
        <taxon>Basidiomycota</taxon>
        <taxon>Agaricomycotina</taxon>
        <taxon>Agaricomycetes</taxon>
        <taxon>Polyporales</taxon>
        <taxon>Polyporaceae</taxon>
        <taxon>Ganoderma</taxon>
    </lineage>
</organism>
<feature type="domain" description="Fungal-type protein kinase" evidence="1">
    <location>
        <begin position="355"/>
        <end position="436"/>
    </location>
</feature>
<dbReference type="EMBL" id="AYKW01000056">
    <property type="protein sequence ID" value="PIL24558.1"/>
    <property type="molecule type" value="Genomic_DNA"/>
</dbReference>
<dbReference type="PANTHER" id="PTHR43667">
    <property type="entry name" value="CYCLOPROPANE-FATTY-ACYL-PHOSPHOLIPID SYNTHASE"/>
    <property type="match status" value="1"/>
</dbReference>
<evidence type="ECO:0000259" key="1">
    <source>
        <dbReference type="Pfam" id="PF17667"/>
    </source>
</evidence>
<dbReference type="STRING" id="1077348.A0A2G8RT76"/>